<gene>
    <name evidence="7" type="ORF">DI536_12945</name>
</gene>
<name>A0A2W5VRL7_9BACT</name>
<keyword evidence="3" id="KW-0378">Hydrolase</keyword>
<comment type="caution">
    <text evidence="7">The sequence shown here is derived from an EMBL/GenBank/DDBJ whole genome shotgun (WGS) entry which is preliminary data.</text>
</comment>
<sequence length="794" mass="84245">MLLPVLLVLSAAPVVGSSPGVLTPPLIGSPSDAALRFANSRATELGVANGSKLSVERTLSTRLGPVVYLQQTIDGLPVWGARVIVSFDDQQRVVRTSSTAKSFTAARTAALISAPEALVIAAKEIDGAWLQTSGQPFGGASKRAFFIDGELHAGWLTFVPTLKNSESWHVAVDATNGSVLWVRNLAWSSNAAKAYASSPGGNNGGVGVTPTIDVELTHLDGGFLRGDRIRAFNCCPTANCQPDAGPMRATGQSQTFGGEIINFDVAICAQVQRATNDPSLHASGDYVYAPVDPPNTPRPSINNPADYDEFAEVHAYYHVNKAYDAVRALSSGPVAQANTVPLFSMRDTAAGGDLPAVWVNVSDSDLNSAMPNMQGVYVSDTLSRTENAMYLARENMEYLLLPPQVLASDALVIYQGAKADFAYDGPVLWHEFGHGVIHSTSDWATIVTFDAYSANNESSALNESMADVIAIMTGNDPIVGVYVGQRMEPVQDAIRNAENQEKCPDVLWGQQHQDSQHFTGAVWEARKQFLGSDDGATYDAAVYAALVQFPMNVNFASAGDLIIDSVVRAFPNVSDAQAKMEAVFTARGVKNCSKALDITNSLSVNRTYFGIPGSAFAEVNSGVSIPGPFQFKIQLPRGAKSVTLHAQGFGGGGGGGSRLELLAALDRRVTFTKNASALTNDATWRVVPTSAQGVITGKLDVDAPCGSAIYLAIANTSQRDRELYEVGFEYEEADGECPVVDAGVELDAGVNPVLLDAADVSLGDKAEGCNCSTVSPFGAFALVAFALRRRRSRR</sequence>
<dbReference type="GO" id="GO:0006508">
    <property type="term" value="P:proteolysis"/>
    <property type="evidence" value="ECO:0007669"/>
    <property type="project" value="UniProtKB-KW"/>
</dbReference>
<feature type="domain" description="FTP" evidence="6">
    <location>
        <begin position="67"/>
        <end position="94"/>
    </location>
</feature>
<evidence type="ECO:0000259" key="6">
    <source>
        <dbReference type="Pfam" id="PF07504"/>
    </source>
</evidence>
<dbReference type="EMBL" id="QFQP01000010">
    <property type="protein sequence ID" value="PZR13191.1"/>
    <property type="molecule type" value="Genomic_DNA"/>
</dbReference>
<organism evidence="7 8">
    <name type="scientific">Archangium gephyra</name>
    <dbReference type="NCBI Taxonomy" id="48"/>
    <lineage>
        <taxon>Bacteria</taxon>
        <taxon>Pseudomonadati</taxon>
        <taxon>Myxococcota</taxon>
        <taxon>Myxococcia</taxon>
        <taxon>Myxococcales</taxon>
        <taxon>Cystobacterineae</taxon>
        <taxon>Archangiaceae</taxon>
        <taxon>Archangium</taxon>
    </lineage>
</organism>
<evidence type="ECO:0000256" key="1">
    <source>
        <dbReference type="ARBA" id="ARBA00022670"/>
    </source>
</evidence>
<dbReference type="Gene3D" id="3.10.450.490">
    <property type="match status" value="1"/>
</dbReference>
<dbReference type="AlphaFoldDB" id="A0A2W5VRL7"/>
<dbReference type="PANTHER" id="PTHR33794">
    <property type="entry name" value="BACILLOLYSIN"/>
    <property type="match status" value="1"/>
</dbReference>
<evidence type="ECO:0000256" key="2">
    <source>
        <dbReference type="ARBA" id="ARBA00022723"/>
    </source>
</evidence>
<evidence type="ECO:0000313" key="8">
    <source>
        <dbReference type="Proteomes" id="UP000249061"/>
    </source>
</evidence>
<keyword evidence="2" id="KW-0479">Metal-binding</keyword>
<proteinExistence type="predicted"/>
<protein>
    <recommendedName>
        <fullName evidence="6">FTP domain-containing protein</fullName>
    </recommendedName>
</protein>
<dbReference type="GO" id="GO:0046872">
    <property type="term" value="F:metal ion binding"/>
    <property type="evidence" value="ECO:0007669"/>
    <property type="project" value="UniProtKB-KW"/>
</dbReference>
<dbReference type="GO" id="GO:0008237">
    <property type="term" value="F:metallopeptidase activity"/>
    <property type="evidence" value="ECO:0007669"/>
    <property type="project" value="UniProtKB-KW"/>
</dbReference>
<accession>A0A2W5VRL7</accession>
<evidence type="ECO:0000256" key="3">
    <source>
        <dbReference type="ARBA" id="ARBA00022801"/>
    </source>
</evidence>
<evidence type="ECO:0000256" key="5">
    <source>
        <dbReference type="ARBA" id="ARBA00023049"/>
    </source>
</evidence>
<keyword evidence="4" id="KW-0862">Zinc</keyword>
<evidence type="ECO:0000256" key="4">
    <source>
        <dbReference type="ARBA" id="ARBA00022833"/>
    </source>
</evidence>
<reference evidence="7 8" key="1">
    <citation type="submission" date="2017-08" db="EMBL/GenBank/DDBJ databases">
        <title>Infants hospitalized years apart are colonized by the same room-sourced microbial strains.</title>
        <authorList>
            <person name="Brooks B."/>
            <person name="Olm M.R."/>
            <person name="Firek B.A."/>
            <person name="Baker R."/>
            <person name="Thomas B.C."/>
            <person name="Morowitz M.J."/>
            <person name="Banfield J.F."/>
        </authorList>
    </citation>
    <scope>NUCLEOTIDE SEQUENCE [LARGE SCALE GENOMIC DNA]</scope>
    <source>
        <strain evidence="7">S2_003_000_R2_14</strain>
    </source>
</reference>
<keyword evidence="5" id="KW-0482">Metalloprotease</keyword>
<evidence type="ECO:0000313" key="7">
    <source>
        <dbReference type="EMBL" id="PZR13191.1"/>
    </source>
</evidence>
<keyword evidence="1" id="KW-0645">Protease</keyword>
<dbReference type="PANTHER" id="PTHR33794:SF1">
    <property type="entry name" value="BACILLOLYSIN"/>
    <property type="match status" value="1"/>
</dbReference>
<dbReference type="Pfam" id="PF07504">
    <property type="entry name" value="FTP"/>
    <property type="match status" value="1"/>
</dbReference>
<dbReference type="InterPro" id="IPR050728">
    <property type="entry name" value="Zinc_Metalloprotease_M4"/>
</dbReference>
<dbReference type="SUPFAM" id="SSF55486">
    <property type="entry name" value="Metalloproteases ('zincins'), catalytic domain"/>
    <property type="match status" value="1"/>
</dbReference>
<dbReference type="Proteomes" id="UP000249061">
    <property type="component" value="Unassembled WGS sequence"/>
</dbReference>
<dbReference type="InterPro" id="IPR011096">
    <property type="entry name" value="FTP_domain"/>
</dbReference>